<dbReference type="PANTHER" id="PTHR33546:SF1">
    <property type="entry name" value="LARGE, MULTIFUNCTIONAL SECRETED PROTEIN"/>
    <property type="match status" value="1"/>
</dbReference>
<dbReference type="SUPFAM" id="SSF50952">
    <property type="entry name" value="Soluble quinoprotein glucose dehydrogenase"/>
    <property type="match status" value="1"/>
</dbReference>
<dbReference type="GO" id="GO:0046872">
    <property type="term" value="F:metal ion binding"/>
    <property type="evidence" value="ECO:0007669"/>
    <property type="project" value="UniProtKB-KW"/>
</dbReference>
<evidence type="ECO:0000313" key="7">
    <source>
        <dbReference type="Proteomes" id="UP000184041"/>
    </source>
</evidence>
<dbReference type="InterPro" id="IPR036909">
    <property type="entry name" value="Cyt_c-like_dom_sf"/>
</dbReference>
<dbReference type="Gene3D" id="2.120.10.30">
    <property type="entry name" value="TolB, C-terminal domain"/>
    <property type="match status" value="1"/>
</dbReference>
<dbReference type="GO" id="GO:0020037">
    <property type="term" value="F:heme binding"/>
    <property type="evidence" value="ECO:0007669"/>
    <property type="project" value="InterPro"/>
</dbReference>
<dbReference type="PANTHER" id="PTHR33546">
    <property type="entry name" value="LARGE, MULTIFUNCTIONAL SECRETED PROTEIN-RELATED"/>
    <property type="match status" value="1"/>
</dbReference>
<name>A0A1M5AVK5_9BACT</name>
<dbReference type="STRING" id="1194090.SAMN05443144_107186"/>
<dbReference type="SUPFAM" id="SSF48371">
    <property type="entry name" value="ARM repeat"/>
    <property type="match status" value="1"/>
</dbReference>
<dbReference type="GO" id="GO:0009055">
    <property type="term" value="F:electron transfer activity"/>
    <property type="evidence" value="ECO:0007669"/>
    <property type="project" value="InterPro"/>
</dbReference>
<dbReference type="Proteomes" id="UP000184041">
    <property type="component" value="Unassembled WGS sequence"/>
</dbReference>
<evidence type="ECO:0000313" key="6">
    <source>
        <dbReference type="EMBL" id="SHF34243.1"/>
    </source>
</evidence>
<dbReference type="Pfam" id="PF00034">
    <property type="entry name" value="Cytochrom_C"/>
    <property type="match status" value="1"/>
</dbReference>
<keyword evidence="7" id="KW-1185">Reference proteome</keyword>
<dbReference type="PROSITE" id="PS51007">
    <property type="entry name" value="CYTC"/>
    <property type="match status" value="1"/>
</dbReference>
<dbReference type="InterPro" id="IPR013427">
    <property type="entry name" value="Haem-bd_dom_put"/>
</dbReference>
<organism evidence="6 7">
    <name type="scientific">Fodinibius roseus</name>
    <dbReference type="NCBI Taxonomy" id="1194090"/>
    <lineage>
        <taxon>Bacteria</taxon>
        <taxon>Pseudomonadati</taxon>
        <taxon>Balneolota</taxon>
        <taxon>Balneolia</taxon>
        <taxon>Balneolales</taxon>
        <taxon>Balneolaceae</taxon>
        <taxon>Fodinibius</taxon>
    </lineage>
</organism>
<keyword evidence="3 4" id="KW-0408">Iron</keyword>
<evidence type="ECO:0000256" key="1">
    <source>
        <dbReference type="ARBA" id="ARBA00022617"/>
    </source>
</evidence>
<dbReference type="InterPro" id="IPR011041">
    <property type="entry name" value="Quinoprot_gluc/sorb_DH_b-prop"/>
</dbReference>
<keyword evidence="1 4" id="KW-0349">Heme</keyword>
<dbReference type="InterPro" id="IPR016024">
    <property type="entry name" value="ARM-type_fold"/>
</dbReference>
<evidence type="ECO:0000259" key="5">
    <source>
        <dbReference type="PROSITE" id="PS51007"/>
    </source>
</evidence>
<accession>A0A1M5AVK5</accession>
<sequence length="872" mass="97281">MGPFFIAVMVSMLMVAYEFSFPAEKTLLPVDVRDFPVSLDTTEESQDTTGEIQTLPGFEAQLIYEVPREEQGSWVGLTVDPRGRLIASDQQEKGMYRITVGDSLEKPKVEVEEMIMPASGAQGLEWAFDHLYANVSGKGIFRLRDTRNNDQYDILEYLGGPQGRGEHGNHAIFLTQNQKELYVVNGNHTLPPDFTSSRIANWEEDILLPRQWDARGHARGIMAPGGYIARINPDASRWEMISIGYRNTYDAALNRDGELFTYDSDMEWDMGMPWYRPTRILHAVSGSDYGWRSGSGKWKRYFEDSLPPVYNVGPGSPTGVLFGTGAEFPARYQRALFGLDWTFGTMYAFHLTPEGASYTAEAEEFLSGSPLPLTDAVIGQDGAMYFLTGGRDKESRLYRVVYTGSESTAEAEPIDNPEAEAARAVRHKLEAFHGKQDPEAVETAWPYLGDEDRFLRHAARMALEAQPVESWAEKVFAAEQSQAKITGVVALARTGSEEYREEAVNALLDLDLVTLPPDQKLGYLRAMSLIFMRLGDPGEDLRPRITNILQQLLPYKDDRVNVELVRLLVYLEDARVIDKALALMQEEGLPETPDWGGLLARNENYGGTIQDMIDNPPPTDKLEYAFMLRNMSEGWTIEQRREYFTFINNAADAMGGASYTGFLERVRDEALVNASEEEREAVEDLTAQSLAQEPPFEITAPEGPGRDWTVEEAVEEVEGRLEDRSFEQGRNAFFAASCATCHQFDGYGGAIGPDLTTVGRNLSTQGLLEDIVTPSEVISSQYNSSVVELENGNTVSGLVVEEEEYVKVYPRNPDEAPTIIPRNEVVSIEPSEVSQMPPGLINTLSAEELRDLVAYLKSGGDPEDEMFEQGGR</sequence>
<protein>
    <submittedName>
        <fullName evidence="6">Putative heme-binding domain-containing protein</fullName>
    </submittedName>
</protein>
<dbReference type="InterPro" id="IPR011042">
    <property type="entry name" value="6-blade_b-propeller_TolB-like"/>
</dbReference>
<dbReference type="NCBIfam" id="TIGR02603">
    <property type="entry name" value="CxxCH_TIGR02603"/>
    <property type="match status" value="1"/>
</dbReference>
<feature type="domain" description="Cytochrome c" evidence="5">
    <location>
        <begin position="724"/>
        <end position="860"/>
    </location>
</feature>
<reference evidence="6 7" key="1">
    <citation type="submission" date="2016-11" db="EMBL/GenBank/DDBJ databases">
        <authorList>
            <person name="Jaros S."/>
            <person name="Januszkiewicz K."/>
            <person name="Wedrychowicz H."/>
        </authorList>
    </citation>
    <scope>NUCLEOTIDE SEQUENCE [LARGE SCALE GENOMIC DNA]</scope>
    <source>
        <strain evidence="6 7">DSM 21986</strain>
    </source>
</reference>
<dbReference type="Gene3D" id="1.10.760.10">
    <property type="entry name" value="Cytochrome c-like domain"/>
    <property type="match status" value="1"/>
</dbReference>
<dbReference type="SUPFAM" id="SSF46626">
    <property type="entry name" value="Cytochrome c"/>
    <property type="match status" value="1"/>
</dbReference>
<evidence type="ECO:0000256" key="3">
    <source>
        <dbReference type="ARBA" id="ARBA00023004"/>
    </source>
</evidence>
<evidence type="ECO:0000256" key="4">
    <source>
        <dbReference type="PROSITE-ProRule" id="PRU00433"/>
    </source>
</evidence>
<evidence type="ECO:0000256" key="2">
    <source>
        <dbReference type="ARBA" id="ARBA00022723"/>
    </source>
</evidence>
<keyword evidence="2 4" id="KW-0479">Metal-binding</keyword>
<proteinExistence type="predicted"/>
<dbReference type="AlphaFoldDB" id="A0A1M5AVK5"/>
<dbReference type="EMBL" id="FQUS01000007">
    <property type="protein sequence ID" value="SHF34243.1"/>
    <property type="molecule type" value="Genomic_DNA"/>
</dbReference>
<dbReference type="InterPro" id="IPR009056">
    <property type="entry name" value="Cyt_c-like_dom"/>
</dbReference>
<gene>
    <name evidence="6" type="ORF">SAMN05443144_107186</name>
</gene>